<proteinExistence type="inferred from homology"/>
<keyword evidence="10 16" id="KW-0460">Magnesium</keyword>
<dbReference type="SFLD" id="SFLDS00003">
    <property type="entry name" value="Haloacid_Dehalogenase"/>
    <property type="match status" value="1"/>
</dbReference>
<dbReference type="InterPro" id="IPR023299">
    <property type="entry name" value="ATPase_P-typ_cyto_dom_N"/>
</dbReference>
<evidence type="ECO:0000256" key="4">
    <source>
        <dbReference type="ARBA" id="ARBA00022538"/>
    </source>
</evidence>
<dbReference type="Gene3D" id="3.40.50.1000">
    <property type="entry name" value="HAD superfamily/HAD-like"/>
    <property type="match status" value="1"/>
</dbReference>
<feature type="transmembrane region" description="Helical" evidence="16">
    <location>
        <begin position="570"/>
        <end position="591"/>
    </location>
</feature>
<comment type="similarity">
    <text evidence="16">Belongs to the cation transport ATPase (P-type) (TC 3.A.3) family. Type IA subfamily.</text>
</comment>
<gene>
    <name evidence="16 18" type="primary">kdpB</name>
    <name evidence="18" type="ORF">ERS140147_01955</name>
</gene>
<feature type="transmembrane region" description="Helical" evidence="16">
    <location>
        <begin position="245"/>
        <end position="268"/>
    </location>
</feature>
<evidence type="ECO:0000256" key="11">
    <source>
        <dbReference type="ARBA" id="ARBA00022958"/>
    </source>
</evidence>
<dbReference type="GO" id="GO:0005524">
    <property type="term" value="F:ATP binding"/>
    <property type="evidence" value="ECO:0007669"/>
    <property type="project" value="UniProtKB-UniRule"/>
</dbReference>
<comment type="function">
    <text evidence="16">Part of the high-affinity ATP-driven potassium transport (or Kdp) system, which catalyzes the hydrolysis of ATP coupled with the electrogenic transport of potassium into the cytoplasm. This subunit is responsible for energy coupling to the transport system and for the release of the potassium ions to the cytoplasm.</text>
</comment>
<dbReference type="GO" id="GO:0008556">
    <property type="term" value="F:P-type potassium transmembrane transporter activity"/>
    <property type="evidence" value="ECO:0007669"/>
    <property type="project" value="UniProtKB-UniRule"/>
</dbReference>
<dbReference type="PANTHER" id="PTHR43743:SF1">
    <property type="entry name" value="POTASSIUM-TRANSPORTING ATPASE ATP-BINDING SUBUNIT"/>
    <property type="match status" value="1"/>
</dbReference>
<dbReference type="EMBL" id="CCEH01000017">
    <property type="protein sequence ID" value="CDR28811.1"/>
    <property type="molecule type" value="Genomic_DNA"/>
</dbReference>
<dbReference type="GO" id="GO:0000287">
    <property type="term" value="F:magnesium ion binding"/>
    <property type="evidence" value="ECO:0007669"/>
    <property type="project" value="UniProtKB-UniRule"/>
</dbReference>
<feature type="binding site" evidence="16">
    <location>
        <begin position="372"/>
        <end position="379"/>
    </location>
    <ligand>
        <name>ATP</name>
        <dbReference type="ChEBI" id="CHEBI:30616"/>
    </ligand>
</feature>
<evidence type="ECO:0000313" key="19">
    <source>
        <dbReference type="Proteomes" id="UP000044616"/>
    </source>
</evidence>
<feature type="transmembrane region" description="Helical" evidence="16">
    <location>
        <begin position="652"/>
        <end position="674"/>
    </location>
</feature>
<evidence type="ECO:0000256" key="12">
    <source>
        <dbReference type="ARBA" id="ARBA00022967"/>
    </source>
</evidence>
<evidence type="ECO:0000256" key="6">
    <source>
        <dbReference type="ARBA" id="ARBA00022692"/>
    </source>
</evidence>
<evidence type="ECO:0000256" key="15">
    <source>
        <dbReference type="ARBA" id="ARBA00023136"/>
    </source>
</evidence>
<keyword evidence="14 16" id="KW-0406">Ion transport</keyword>
<feature type="active site" description="4-aspartylphosphate intermediate" evidence="16">
    <location>
        <position position="304"/>
    </location>
</feature>
<dbReference type="InterPro" id="IPR036412">
    <property type="entry name" value="HAD-like_sf"/>
</dbReference>
<dbReference type="InterPro" id="IPR006391">
    <property type="entry name" value="P-type_ATPase_bsu_IA"/>
</dbReference>
<dbReference type="InterPro" id="IPR023214">
    <property type="entry name" value="HAD_sf"/>
</dbReference>
<keyword evidence="4 16" id="KW-0633">Potassium transport</keyword>
<evidence type="ECO:0000256" key="1">
    <source>
        <dbReference type="ARBA" id="ARBA00004651"/>
    </source>
</evidence>
<evidence type="ECO:0000256" key="2">
    <source>
        <dbReference type="ARBA" id="ARBA00022448"/>
    </source>
</evidence>
<dbReference type="FunFam" id="3.40.1110.10:FF:000007">
    <property type="entry name" value="Potassium-transporting ATPase ATP-binding subunit"/>
    <property type="match status" value="1"/>
</dbReference>
<keyword evidence="12 16" id="KW-1278">Translocase</keyword>
<dbReference type="PRINTS" id="PR00119">
    <property type="entry name" value="CATATPASE"/>
</dbReference>
<dbReference type="SUPFAM" id="SSF56784">
    <property type="entry name" value="HAD-like"/>
    <property type="match status" value="1"/>
</dbReference>
<comment type="catalytic activity">
    <reaction evidence="16">
        <text>K(+)(out) + ATP + H2O = K(+)(in) + ADP + phosphate + H(+)</text>
        <dbReference type="Rhea" id="RHEA:16777"/>
        <dbReference type="ChEBI" id="CHEBI:15377"/>
        <dbReference type="ChEBI" id="CHEBI:15378"/>
        <dbReference type="ChEBI" id="CHEBI:29103"/>
        <dbReference type="ChEBI" id="CHEBI:30616"/>
        <dbReference type="ChEBI" id="CHEBI:43474"/>
        <dbReference type="ChEBI" id="CHEBI:456216"/>
        <dbReference type="EC" id="7.2.2.6"/>
    </reaction>
</comment>
<accession>A0A077UKG8</accession>
<dbReference type="NCBIfam" id="TIGR01494">
    <property type="entry name" value="ATPase_P-type"/>
    <property type="match status" value="2"/>
</dbReference>
<evidence type="ECO:0000256" key="3">
    <source>
        <dbReference type="ARBA" id="ARBA00022475"/>
    </source>
</evidence>
<evidence type="ECO:0000256" key="9">
    <source>
        <dbReference type="ARBA" id="ARBA00022840"/>
    </source>
</evidence>
<feature type="binding site" evidence="16">
    <location>
        <position position="517"/>
    </location>
    <ligand>
        <name>Mg(2+)</name>
        <dbReference type="ChEBI" id="CHEBI:18420"/>
    </ligand>
</feature>
<keyword evidence="15 16" id="KW-0472">Membrane</keyword>
<dbReference type="InterPro" id="IPR008250">
    <property type="entry name" value="ATPase_P-typ_transduc_dom_A_sf"/>
</dbReference>
<evidence type="ECO:0000256" key="16">
    <source>
        <dbReference type="HAMAP-Rule" id="MF_00285"/>
    </source>
</evidence>
<dbReference type="NCBIfam" id="TIGR01497">
    <property type="entry name" value="kdpB"/>
    <property type="match status" value="1"/>
</dbReference>
<dbReference type="InterPro" id="IPR023298">
    <property type="entry name" value="ATPase_P-typ_TM_dom_sf"/>
</dbReference>
<protein>
    <recommendedName>
        <fullName evidence="16">Potassium-transporting ATPase ATP-binding subunit</fullName>
        <ecNumber evidence="16">7.2.2.6</ecNumber>
    </recommendedName>
    <alternativeName>
        <fullName evidence="16">ATP phosphohydrolase [potassium-transporting] B chain</fullName>
    </alternativeName>
    <alternativeName>
        <fullName evidence="16">Potassium-binding and translocating subunit B</fullName>
    </alternativeName>
    <alternativeName>
        <fullName evidence="16">Potassium-translocating ATPase B chain</fullName>
    </alternativeName>
</protein>
<dbReference type="FunFam" id="2.70.150.10:FF:000010">
    <property type="entry name" value="Potassium-transporting ATPase ATP-binding subunit"/>
    <property type="match status" value="1"/>
</dbReference>
<feature type="domain" description="P-type ATPase A" evidence="17">
    <location>
        <begin position="105"/>
        <end position="205"/>
    </location>
</feature>
<dbReference type="Proteomes" id="UP000044616">
    <property type="component" value="Unassembled WGS sequence"/>
</dbReference>
<dbReference type="SUPFAM" id="SSF81653">
    <property type="entry name" value="Calcium ATPase, transduction domain A"/>
    <property type="match status" value="1"/>
</dbReference>
<dbReference type="InterPro" id="IPR059000">
    <property type="entry name" value="ATPase_P-type_domA"/>
</dbReference>
<keyword evidence="9 16" id="KW-0067">ATP-binding</keyword>
<dbReference type="Pfam" id="PF00122">
    <property type="entry name" value="E1-E2_ATPase"/>
    <property type="match status" value="1"/>
</dbReference>
<dbReference type="Pfam" id="PF00702">
    <property type="entry name" value="Hydrolase"/>
    <property type="match status" value="1"/>
</dbReference>
<dbReference type="AlphaFoldDB" id="A0A077UKG8"/>
<dbReference type="Gene3D" id="3.40.1110.10">
    <property type="entry name" value="Calcium-transporting ATPase, cytoplasmic domain N"/>
    <property type="match status" value="1"/>
</dbReference>
<keyword evidence="11 16" id="KW-0630">Potassium</keyword>
<reference evidence="18 19" key="1">
    <citation type="submission" date="2014-05" db="EMBL/GenBank/DDBJ databases">
        <authorList>
            <person name="Aslett A.Martin."/>
            <person name="De Silva Nishadi"/>
        </authorList>
    </citation>
    <scope>NUCLEOTIDE SEQUENCE [LARGE SCALE GENOMIC DNA]</scope>
</reference>
<dbReference type="EC" id="7.2.2.6" evidence="16"/>
<keyword evidence="2 16" id="KW-0813">Transport</keyword>
<feature type="binding site" evidence="16">
    <location>
        <position position="345"/>
    </location>
    <ligand>
        <name>ATP</name>
        <dbReference type="ChEBI" id="CHEBI:30616"/>
    </ligand>
</feature>
<evidence type="ECO:0000259" key="17">
    <source>
        <dbReference type="Pfam" id="PF00122"/>
    </source>
</evidence>
<dbReference type="SFLD" id="SFLDF00027">
    <property type="entry name" value="p-type_atpase"/>
    <property type="match status" value="1"/>
</dbReference>
<keyword evidence="8 16" id="KW-0547">Nucleotide-binding</keyword>
<evidence type="ECO:0000256" key="5">
    <source>
        <dbReference type="ARBA" id="ARBA00022553"/>
    </source>
</evidence>
<dbReference type="PROSITE" id="PS00154">
    <property type="entry name" value="ATPASE_E1_E2"/>
    <property type="match status" value="1"/>
</dbReference>
<dbReference type="PANTHER" id="PTHR43743">
    <property type="entry name" value="POTASSIUM-TRANSPORTING ATPASE ATP-BINDING SUBUNIT"/>
    <property type="match status" value="1"/>
</dbReference>
<feature type="transmembrane region" description="Helical" evidence="16">
    <location>
        <begin position="611"/>
        <end position="631"/>
    </location>
</feature>
<dbReference type="Gene3D" id="2.70.150.10">
    <property type="entry name" value="Calcium-transporting ATPase, cytoplasmic transduction domain A"/>
    <property type="match status" value="1"/>
</dbReference>
<dbReference type="SFLD" id="SFLDG00002">
    <property type="entry name" value="C1.7:_P-type_atpase_like"/>
    <property type="match status" value="1"/>
</dbReference>
<keyword evidence="6 16" id="KW-0812">Transmembrane</keyword>
<keyword evidence="18" id="KW-0378">Hydrolase</keyword>
<dbReference type="RefSeq" id="WP_047531410.1">
    <property type="nucleotide sequence ID" value="NZ_CCEH01000017.1"/>
</dbReference>
<dbReference type="HAMAP" id="MF_00285">
    <property type="entry name" value="KdpB"/>
    <property type="match status" value="1"/>
</dbReference>
<keyword evidence="7 16" id="KW-0479">Metal-binding</keyword>
<dbReference type="SUPFAM" id="SSF81665">
    <property type="entry name" value="Calcium ATPase, transmembrane domain M"/>
    <property type="match status" value="1"/>
</dbReference>
<dbReference type="InterPro" id="IPR018303">
    <property type="entry name" value="ATPase_P-typ_P_site"/>
</dbReference>
<feature type="transmembrane region" description="Helical" evidence="16">
    <location>
        <begin position="61"/>
        <end position="81"/>
    </location>
</feature>
<dbReference type="GO" id="GO:0016887">
    <property type="term" value="F:ATP hydrolysis activity"/>
    <property type="evidence" value="ECO:0007669"/>
    <property type="project" value="InterPro"/>
</dbReference>
<keyword evidence="3 16" id="KW-1003">Cell membrane</keyword>
<evidence type="ECO:0000256" key="7">
    <source>
        <dbReference type="ARBA" id="ARBA00022723"/>
    </source>
</evidence>
<dbReference type="GO" id="GO:0005886">
    <property type="term" value="C:plasma membrane"/>
    <property type="evidence" value="ECO:0007669"/>
    <property type="project" value="UniProtKB-SubCell"/>
</dbReference>
<evidence type="ECO:0000256" key="8">
    <source>
        <dbReference type="ARBA" id="ARBA00022741"/>
    </source>
</evidence>
<organism evidence="18 19">
    <name type="scientific">Staphylococcus schweitzeri</name>
    <dbReference type="NCBI Taxonomy" id="1654388"/>
    <lineage>
        <taxon>Bacteria</taxon>
        <taxon>Bacillati</taxon>
        <taxon>Bacillota</taxon>
        <taxon>Bacilli</taxon>
        <taxon>Bacillales</taxon>
        <taxon>Staphylococcaceae</taxon>
        <taxon>Staphylococcus</taxon>
    </lineage>
</organism>
<dbReference type="InterPro" id="IPR044492">
    <property type="entry name" value="P_typ_ATPase_HD_dom"/>
</dbReference>
<feature type="transmembrane region" description="Helical" evidence="16">
    <location>
        <begin position="216"/>
        <end position="239"/>
    </location>
</feature>
<evidence type="ECO:0000256" key="14">
    <source>
        <dbReference type="ARBA" id="ARBA00023065"/>
    </source>
</evidence>
<evidence type="ECO:0000256" key="10">
    <source>
        <dbReference type="ARBA" id="ARBA00022842"/>
    </source>
</evidence>
<feature type="binding site" evidence="16">
    <location>
        <position position="390"/>
    </location>
    <ligand>
        <name>ATP</name>
        <dbReference type="ChEBI" id="CHEBI:30616"/>
    </ligand>
</feature>
<comment type="subcellular location">
    <subcellularLocation>
        <location evidence="1 16">Cell membrane</location>
        <topology evidence="1 16">Multi-pass membrane protein</topology>
    </subcellularLocation>
</comment>
<keyword evidence="13 16" id="KW-1133">Transmembrane helix</keyword>
<evidence type="ECO:0000313" key="18">
    <source>
        <dbReference type="EMBL" id="CDR28811.1"/>
    </source>
</evidence>
<comment type="subunit">
    <text evidence="16">The system is composed of three essential subunits: KdpA, KdpB and KdpC.</text>
</comment>
<feature type="binding site" evidence="16">
    <location>
        <position position="341"/>
    </location>
    <ligand>
        <name>ATP</name>
        <dbReference type="ChEBI" id="CHEBI:30616"/>
    </ligand>
</feature>
<evidence type="ECO:0000256" key="13">
    <source>
        <dbReference type="ARBA" id="ARBA00022989"/>
    </source>
</evidence>
<sequence>MHHVYKYNNHTMLIEAIKMSVIKLNPKLLVKNPIMFVVEIGMVLMLILICFPDVFGQSQLSRGYLITICTILLLTILFANFSEAIAEGRGKAQADSLRKTQSNLTARVIDSNGLFKIVNASELKKGQRIRVENGETIPADGVVINGLATVDESAITGESAPVIKESGGDFSGVIGGTVVNSDWLEIRVESETGTSFLDKMIALVERAERTKTPNEIALFTLLTTLTIIFLVVIATLYPIAGHLHVILPIAMLIALTVCLIPTTIGGLLSAIGIAGMDRVTQFNVLAKSGRAVEVCGDVDVMILDKTGTITYGNRIASAFLPVNEHLKIKLITAAYMSSLYDDTPEGKSIVTLAKDMLRGNLPVQIDGTYKPFTAETRMSGIVTNGTSIFKGAPDSMIKLIKQQQGIIPPNIEILCSNVSSKGGTPLIVVEENVMLGVIHLKDMIKEGLVERFAELREMGIETVMCTGDNALTAATIAKEAGVDRFIAECKPEDKINVIKGEQEKGHIVAMTGDGTNDAPALAQANIGLAMNSGTISAKEAANLIDLDSNPTKIIEVVKIGKQLLMTRGSLTTFSLANDIAKYFAILPALMMSTIPEMSRLNLMQLSSPQSAIISALLFNALIIVALIPVAMKGVKVKSHSIDRVFINNMMTYGLGGIIIPFVGIKVIDLIVQFFV</sequence>
<feature type="binding site" evidence="16">
    <location>
        <position position="513"/>
    </location>
    <ligand>
        <name>Mg(2+)</name>
        <dbReference type="ChEBI" id="CHEBI:18420"/>
    </ligand>
</feature>
<dbReference type="InterPro" id="IPR001757">
    <property type="entry name" value="P_typ_ATPase"/>
</dbReference>
<name>A0A077UKG8_9STAP</name>
<feature type="transmembrane region" description="Helical" evidence="16">
    <location>
        <begin position="34"/>
        <end position="55"/>
    </location>
</feature>
<keyword evidence="5 16" id="KW-0597">Phosphoprotein</keyword>